<sequence length="379" mass="41507">MLTPLTLFLLGSCPLLARTAAAAASASPPPSSQPSSCWDFHNFTSLVTFGDSYTDDSRWGYIGSHNGSMPPVGFENPGNYHSASGGRPWPQYVKQYTASNSPSNPNGINLYNYAVSGAVCSNTLTPRSVTVPLNKTILYPSVQEYELPAFLTDHLHTTTIDPTSTIYALWIGTNDLGANAFLTDSQVPGKTIVDYTNCVLEIFHQLYYRAGARYFVLMNVAPLQLAPLYSATRESGLVDDGLEREWAGSPENLTRVAGRLGEEVGLVNRIWELEMGGVKKKGEKGRGLEEGKFAVMDIYGLISDIYHNPTSYLNGTTAPLDVQGYNRHCNATGGNCQTSSSPDSFLWFDALHPSEQTDRVIAREFVEVVKGTSRWASYW</sequence>
<protein>
    <submittedName>
        <fullName evidence="3">Carbohydrate esterase family 16 protein</fullName>
    </submittedName>
</protein>
<dbReference type="OrthoDB" id="1600564at2759"/>
<evidence type="ECO:0000313" key="3">
    <source>
        <dbReference type="EMBL" id="EMF10903.1"/>
    </source>
</evidence>
<dbReference type="GO" id="GO:0016788">
    <property type="term" value="F:hydrolase activity, acting on ester bonds"/>
    <property type="evidence" value="ECO:0007669"/>
    <property type="project" value="InterPro"/>
</dbReference>
<dbReference type="OMA" id="KYFVIMN"/>
<dbReference type="AlphaFoldDB" id="N1QIA3"/>
<gene>
    <name evidence="3" type="ORF">SEPMUDRAFT_119416</name>
</gene>
<dbReference type="InterPro" id="IPR001087">
    <property type="entry name" value="GDSL"/>
</dbReference>
<feature type="chain" id="PRO_5004110877" evidence="2">
    <location>
        <begin position="18"/>
        <end position="379"/>
    </location>
</feature>
<dbReference type="EMBL" id="KB456267">
    <property type="protein sequence ID" value="EMF10903.1"/>
    <property type="molecule type" value="Genomic_DNA"/>
</dbReference>
<evidence type="ECO:0000256" key="1">
    <source>
        <dbReference type="ARBA" id="ARBA00022801"/>
    </source>
</evidence>
<dbReference type="RefSeq" id="XP_016759024.1">
    <property type="nucleotide sequence ID" value="XM_016901505.1"/>
</dbReference>
<dbReference type="SUPFAM" id="SSF52266">
    <property type="entry name" value="SGNH hydrolase"/>
    <property type="match status" value="1"/>
</dbReference>
<keyword evidence="4" id="KW-1185">Reference proteome</keyword>
<dbReference type="InterPro" id="IPR051058">
    <property type="entry name" value="GDSL_Est/Lipase"/>
</dbReference>
<dbReference type="InterPro" id="IPR036514">
    <property type="entry name" value="SGNH_hydro_sf"/>
</dbReference>
<dbReference type="PANTHER" id="PTHR45648">
    <property type="entry name" value="GDSL LIPASE/ACYLHYDROLASE FAMILY PROTEIN (AFU_ORTHOLOGUE AFUA_4G14700)"/>
    <property type="match status" value="1"/>
</dbReference>
<accession>N1QIA3</accession>
<dbReference type="Gene3D" id="3.40.50.1110">
    <property type="entry name" value="SGNH hydrolase"/>
    <property type="match status" value="1"/>
</dbReference>
<evidence type="ECO:0000256" key="2">
    <source>
        <dbReference type="SAM" id="SignalP"/>
    </source>
</evidence>
<dbReference type="Proteomes" id="UP000016931">
    <property type="component" value="Unassembled WGS sequence"/>
</dbReference>
<keyword evidence="2" id="KW-0732">Signal</keyword>
<name>N1QIA3_SPHMS</name>
<dbReference type="PANTHER" id="PTHR45648:SF22">
    <property type="entry name" value="GDSL LIPASE_ACYLHYDROLASE FAMILY PROTEIN (AFU_ORTHOLOGUE AFUA_4G14700)"/>
    <property type="match status" value="1"/>
</dbReference>
<proteinExistence type="predicted"/>
<dbReference type="Pfam" id="PF00657">
    <property type="entry name" value="Lipase_GDSL"/>
    <property type="match status" value="1"/>
</dbReference>
<dbReference type="STRING" id="692275.N1QIA3"/>
<evidence type="ECO:0000313" key="4">
    <source>
        <dbReference type="Proteomes" id="UP000016931"/>
    </source>
</evidence>
<dbReference type="eggNOG" id="ENOG502RY46">
    <property type="taxonomic scope" value="Eukaryota"/>
</dbReference>
<keyword evidence="1" id="KW-0378">Hydrolase</keyword>
<organism evidence="3 4">
    <name type="scientific">Sphaerulina musiva (strain SO2202)</name>
    <name type="common">Poplar stem canker fungus</name>
    <name type="synonym">Septoria musiva</name>
    <dbReference type="NCBI Taxonomy" id="692275"/>
    <lineage>
        <taxon>Eukaryota</taxon>
        <taxon>Fungi</taxon>
        <taxon>Dikarya</taxon>
        <taxon>Ascomycota</taxon>
        <taxon>Pezizomycotina</taxon>
        <taxon>Dothideomycetes</taxon>
        <taxon>Dothideomycetidae</taxon>
        <taxon>Mycosphaerellales</taxon>
        <taxon>Mycosphaerellaceae</taxon>
        <taxon>Sphaerulina</taxon>
    </lineage>
</organism>
<feature type="signal peptide" evidence="2">
    <location>
        <begin position="1"/>
        <end position="17"/>
    </location>
</feature>
<dbReference type="GeneID" id="27898642"/>
<reference evidence="3 4" key="1">
    <citation type="journal article" date="2012" name="PLoS Pathog.">
        <title>Diverse lifestyles and strategies of plant pathogenesis encoded in the genomes of eighteen Dothideomycetes fungi.</title>
        <authorList>
            <person name="Ohm R.A."/>
            <person name="Feau N."/>
            <person name="Henrissat B."/>
            <person name="Schoch C.L."/>
            <person name="Horwitz B.A."/>
            <person name="Barry K.W."/>
            <person name="Condon B.J."/>
            <person name="Copeland A.C."/>
            <person name="Dhillon B."/>
            <person name="Glaser F."/>
            <person name="Hesse C.N."/>
            <person name="Kosti I."/>
            <person name="LaButti K."/>
            <person name="Lindquist E.A."/>
            <person name="Lucas S."/>
            <person name="Salamov A.A."/>
            <person name="Bradshaw R.E."/>
            <person name="Ciuffetti L."/>
            <person name="Hamelin R.C."/>
            <person name="Kema G.H.J."/>
            <person name="Lawrence C."/>
            <person name="Scott J.A."/>
            <person name="Spatafora J.W."/>
            <person name="Turgeon B.G."/>
            <person name="de Wit P.J.G.M."/>
            <person name="Zhong S."/>
            <person name="Goodwin S.B."/>
            <person name="Grigoriev I.V."/>
        </authorList>
    </citation>
    <scope>NUCLEOTIDE SEQUENCE [LARGE SCALE GENOMIC DNA]</scope>
    <source>
        <strain evidence="3 4">SO2202</strain>
    </source>
</reference>
<dbReference type="HOGENOM" id="CLU_015101_1_0_1"/>